<evidence type="ECO:0000313" key="13">
    <source>
        <dbReference type="EMBL" id="QIA09589.1"/>
    </source>
</evidence>
<evidence type="ECO:0000256" key="2">
    <source>
        <dbReference type="ARBA" id="ARBA00022692"/>
    </source>
</evidence>
<evidence type="ECO:0000259" key="11">
    <source>
        <dbReference type="PROSITE" id="PS50929"/>
    </source>
</evidence>
<dbReference type="PROSITE" id="PS50990">
    <property type="entry name" value="PEPTIDASE_C39"/>
    <property type="match status" value="1"/>
</dbReference>
<dbReference type="Proteomes" id="UP000474630">
    <property type="component" value="Chromosome"/>
</dbReference>
<keyword evidence="5" id="KW-0813">Transport</keyword>
<dbReference type="GO" id="GO:0140359">
    <property type="term" value="F:ABC-type transporter activity"/>
    <property type="evidence" value="ECO:0007669"/>
    <property type="project" value="InterPro"/>
</dbReference>
<dbReference type="InterPro" id="IPR027417">
    <property type="entry name" value="P-loop_NTPase"/>
</dbReference>
<gene>
    <name evidence="13" type="ORF">G0Q07_18570</name>
</gene>
<dbReference type="InterPro" id="IPR005074">
    <property type="entry name" value="Peptidase_C39"/>
</dbReference>
<feature type="domain" description="ABC transporter" evidence="10">
    <location>
        <begin position="489"/>
        <end position="722"/>
    </location>
</feature>
<proteinExistence type="predicted"/>
<evidence type="ECO:0000259" key="10">
    <source>
        <dbReference type="PROSITE" id="PS50893"/>
    </source>
</evidence>
<dbReference type="Pfam" id="PF03412">
    <property type="entry name" value="Peptidase_C39"/>
    <property type="match status" value="1"/>
</dbReference>
<evidence type="ECO:0000313" key="14">
    <source>
        <dbReference type="Proteomes" id="UP000474630"/>
    </source>
</evidence>
<dbReference type="GO" id="GO:0043213">
    <property type="term" value="P:bacteriocin transport"/>
    <property type="evidence" value="ECO:0007669"/>
    <property type="project" value="UniProtKB-KW"/>
</dbReference>
<dbReference type="GO" id="GO:0005524">
    <property type="term" value="F:ATP binding"/>
    <property type="evidence" value="ECO:0007669"/>
    <property type="project" value="UniProtKB-KW"/>
</dbReference>
<dbReference type="SUPFAM" id="SSF52540">
    <property type="entry name" value="P-loop containing nucleoside triphosphate hydrolases"/>
    <property type="match status" value="1"/>
</dbReference>
<evidence type="ECO:0000256" key="8">
    <source>
        <dbReference type="ARBA" id="ARBA00043264"/>
    </source>
</evidence>
<dbReference type="EMBL" id="CP048409">
    <property type="protein sequence ID" value="QIA09589.1"/>
    <property type="molecule type" value="Genomic_DNA"/>
</dbReference>
<evidence type="ECO:0000259" key="12">
    <source>
        <dbReference type="PROSITE" id="PS50990"/>
    </source>
</evidence>
<sequence>MTTKQKTKHITKTFTKQHNQFYCGLACLASLVKYYGGETTQEKLREESGTTLNGTSLLGLYQAAKKLGFEAGGYEADIKNLKEQCDPVILHILKEEKLEHFVVCYGFANGKFIIGDPGWGVTEYTEEELAAVWKSKTLLKLSPGKNFVTKESETKNKRIWFLYLIKEDFPLLGIAAFLGVVISVLGLATAIFSQKLIDQILPDGDVRKLAMGIAIFAIILLARALITYVRSIFLVRQSKDMNVRLIANFFGKLLFLPQPFFNSTSTGDMIARMNDASRIQKVVVYLSSQIVIDVLVTLISAGYIFFYSISTGFISLLSVPVFGFLAWRYNKKVIFSQREVMQSYAATESKYIDTINGIKAIKTYNRENLFSKVVNAVYEFFMQKVYSLGLLGTRLNFWISFGSAILLVGVISWTSFRILSEHLMLGQMMAIITLVGGMGTSVINIAMANIQLQEARIAFDRMYEFAAAEPEYQVSDFDEQEYVLRLNKLQVKELNFRFPGRSLLFKDFNFEVNKGEMVTFFGDIGCGKSTLLSILQRFQKPESGRIIINGEDWLRHETAAWRKNLGVVEQHVHLFNGTILENIALEENPDIEKVVQFCREYGFHEFISEFQQGYATIINENSTNLSGGQRQMISFARALYNRPQLLLLDEATSAMGRRTEKFVIELLNRIKKDIAIIFVTHRPQLARYTDKIYVIEDKSITIAGRHEELIDKNRFYREAFEELVLGEKS</sequence>
<accession>A0A6C0RHK9</accession>
<dbReference type="Pfam" id="PF00664">
    <property type="entry name" value="ABC_membrane"/>
    <property type="match status" value="1"/>
</dbReference>
<feature type="transmembrane region" description="Helical" evidence="9">
    <location>
        <begin position="212"/>
        <end position="235"/>
    </location>
</feature>
<dbReference type="GO" id="GO:0015031">
    <property type="term" value="P:protein transport"/>
    <property type="evidence" value="ECO:0007669"/>
    <property type="project" value="UniProtKB-KW"/>
</dbReference>
<dbReference type="InterPro" id="IPR011527">
    <property type="entry name" value="ABC1_TM_dom"/>
</dbReference>
<dbReference type="InterPro" id="IPR036640">
    <property type="entry name" value="ABC1_TM_sf"/>
</dbReference>
<dbReference type="Gene3D" id="3.90.70.10">
    <property type="entry name" value="Cysteine proteinases"/>
    <property type="match status" value="1"/>
</dbReference>
<dbReference type="GO" id="GO:0034040">
    <property type="term" value="F:ATPase-coupled lipid transmembrane transporter activity"/>
    <property type="evidence" value="ECO:0007669"/>
    <property type="project" value="TreeGrafter"/>
</dbReference>
<dbReference type="PANTHER" id="PTHR24221:SF654">
    <property type="entry name" value="ATP-BINDING CASSETTE SUB-FAMILY B MEMBER 6"/>
    <property type="match status" value="1"/>
</dbReference>
<keyword evidence="6 9" id="KW-1133">Transmembrane helix</keyword>
<dbReference type="Gene3D" id="1.20.1560.10">
    <property type="entry name" value="ABC transporter type 1, transmembrane domain"/>
    <property type="match status" value="1"/>
</dbReference>
<dbReference type="GO" id="GO:0006508">
    <property type="term" value="P:proteolysis"/>
    <property type="evidence" value="ECO:0007669"/>
    <property type="project" value="InterPro"/>
</dbReference>
<dbReference type="GO" id="GO:0008233">
    <property type="term" value="F:peptidase activity"/>
    <property type="evidence" value="ECO:0007669"/>
    <property type="project" value="InterPro"/>
</dbReference>
<evidence type="ECO:0000256" key="9">
    <source>
        <dbReference type="SAM" id="Phobius"/>
    </source>
</evidence>
<evidence type="ECO:0000256" key="3">
    <source>
        <dbReference type="ARBA" id="ARBA00022741"/>
    </source>
</evidence>
<dbReference type="PROSITE" id="PS00211">
    <property type="entry name" value="ABC_TRANSPORTER_1"/>
    <property type="match status" value="1"/>
</dbReference>
<dbReference type="GO" id="GO:0005886">
    <property type="term" value="C:plasma membrane"/>
    <property type="evidence" value="ECO:0007669"/>
    <property type="project" value="UniProtKB-SubCell"/>
</dbReference>
<dbReference type="PROSITE" id="PS50893">
    <property type="entry name" value="ABC_TRANSPORTER_2"/>
    <property type="match status" value="1"/>
</dbReference>
<keyword evidence="14" id="KW-1185">Reference proteome</keyword>
<feature type="domain" description="Peptidase C39" evidence="12">
    <location>
        <begin position="17"/>
        <end position="140"/>
    </location>
</feature>
<dbReference type="KEGG" id="drc:G0Q07_18570"/>
<feature type="transmembrane region" description="Helical" evidence="9">
    <location>
        <begin position="169"/>
        <end position="192"/>
    </location>
</feature>
<reference evidence="13 14" key="1">
    <citation type="submission" date="2020-02" db="EMBL/GenBank/DDBJ databases">
        <title>Genome sequencing for Draconibacterium sp. strain M1.</title>
        <authorList>
            <person name="Park S.-J."/>
        </authorList>
    </citation>
    <scope>NUCLEOTIDE SEQUENCE [LARGE SCALE GENOMIC DNA]</scope>
    <source>
        <strain evidence="13 14">M1</strain>
    </source>
</reference>
<keyword evidence="3" id="KW-0547">Nucleotide-binding</keyword>
<feature type="transmembrane region" description="Helical" evidence="9">
    <location>
        <begin position="428"/>
        <end position="452"/>
    </location>
</feature>
<evidence type="ECO:0000256" key="4">
    <source>
        <dbReference type="ARBA" id="ARBA00022840"/>
    </source>
</evidence>
<dbReference type="InterPro" id="IPR017871">
    <property type="entry name" value="ABC_transporter-like_CS"/>
</dbReference>
<evidence type="ECO:0000256" key="7">
    <source>
        <dbReference type="ARBA" id="ARBA00023136"/>
    </source>
</evidence>
<keyword evidence="2 9" id="KW-0812">Transmembrane</keyword>
<dbReference type="InterPro" id="IPR003439">
    <property type="entry name" value="ABC_transporter-like_ATP-bd"/>
</dbReference>
<keyword evidence="8" id="KW-0080">Bacteriocin transport</keyword>
<feature type="domain" description="ABC transmembrane type-1" evidence="11">
    <location>
        <begin position="174"/>
        <end position="454"/>
    </location>
</feature>
<feature type="transmembrane region" description="Helical" evidence="9">
    <location>
        <begin position="312"/>
        <end position="329"/>
    </location>
</feature>
<dbReference type="RefSeq" id="WP_163348559.1">
    <property type="nucleotide sequence ID" value="NZ_CP048409.1"/>
</dbReference>
<name>A0A6C0RHK9_9BACT</name>
<dbReference type="SMART" id="SM00382">
    <property type="entry name" value="AAA"/>
    <property type="match status" value="1"/>
</dbReference>
<dbReference type="PANTHER" id="PTHR24221">
    <property type="entry name" value="ATP-BINDING CASSETTE SUB-FAMILY B"/>
    <property type="match status" value="1"/>
</dbReference>
<dbReference type="SUPFAM" id="SSF90123">
    <property type="entry name" value="ABC transporter transmembrane region"/>
    <property type="match status" value="1"/>
</dbReference>
<dbReference type="Pfam" id="PF00005">
    <property type="entry name" value="ABC_tran"/>
    <property type="match status" value="1"/>
</dbReference>
<dbReference type="Gene3D" id="3.40.50.300">
    <property type="entry name" value="P-loop containing nucleotide triphosphate hydrolases"/>
    <property type="match status" value="1"/>
</dbReference>
<keyword evidence="4" id="KW-0067">ATP-binding</keyword>
<feature type="transmembrane region" description="Helical" evidence="9">
    <location>
        <begin position="395"/>
        <end position="416"/>
    </location>
</feature>
<dbReference type="CDD" id="cd18570">
    <property type="entry name" value="ABC_6TM_PCAT1_LagD_like"/>
    <property type="match status" value="1"/>
</dbReference>
<keyword evidence="7 9" id="KW-0472">Membrane</keyword>
<organism evidence="13 14">
    <name type="scientific">Draconibacterium halophilum</name>
    <dbReference type="NCBI Taxonomy" id="2706887"/>
    <lineage>
        <taxon>Bacteria</taxon>
        <taxon>Pseudomonadati</taxon>
        <taxon>Bacteroidota</taxon>
        <taxon>Bacteroidia</taxon>
        <taxon>Marinilabiliales</taxon>
        <taxon>Prolixibacteraceae</taxon>
        <taxon>Draconibacterium</taxon>
    </lineage>
</organism>
<evidence type="ECO:0000256" key="5">
    <source>
        <dbReference type="ARBA" id="ARBA00022927"/>
    </source>
</evidence>
<feature type="transmembrane region" description="Helical" evidence="9">
    <location>
        <begin position="282"/>
        <end position="306"/>
    </location>
</feature>
<dbReference type="GO" id="GO:0016887">
    <property type="term" value="F:ATP hydrolysis activity"/>
    <property type="evidence" value="ECO:0007669"/>
    <property type="project" value="InterPro"/>
</dbReference>
<comment type="subcellular location">
    <subcellularLocation>
        <location evidence="1">Cell membrane</location>
        <topology evidence="1">Multi-pass membrane protein</topology>
    </subcellularLocation>
</comment>
<dbReference type="PROSITE" id="PS50929">
    <property type="entry name" value="ABC_TM1F"/>
    <property type="match status" value="1"/>
</dbReference>
<protein>
    <submittedName>
        <fullName evidence="13">Peptidase domain-containing ABC transporter</fullName>
    </submittedName>
</protein>
<dbReference type="InterPro" id="IPR039421">
    <property type="entry name" value="Type_1_exporter"/>
</dbReference>
<dbReference type="AlphaFoldDB" id="A0A6C0RHK9"/>
<dbReference type="InterPro" id="IPR003593">
    <property type="entry name" value="AAA+_ATPase"/>
</dbReference>
<keyword evidence="5" id="KW-0653">Protein transport</keyword>
<evidence type="ECO:0000256" key="6">
    <source>
        <dbReference type="ARBA" id="ARBA00022989"/>
    </source>
</evidence>
<evidence type="ECO:0000256" key="1">
    <source>
        <dbReference type="ARBA" id="ARBA00004651"/>
    </source>
</evidence>